<reference evidence="10" key="1">
    <citation type="journal article" date="2013" name="Genome Announc.">
        <title>Draft genome sequence of the grapevine dieback fungus Eutypa lata UCR-EL1.</title>
        <authorList>
            <person name="Blanco-Ulate B."/>
            <person name="Rolshausen P.E."/>
            <person name="Cantu D."/>
        </authorList>
    </citation>
    <scope>NUCLEOTIDE SEQUENCE [LARGE SCALE GENOMIC DNA]</scope>
    <source>
        <strain evidence="10">UCR-EL1</strain>
    </source>
</reference>
<accession>M7T884</accession>
<keyword evidence="10" id="KW-1185">Reference proteome</keyword>
<evidence type="ECO:0000256" key="6">
    <source>
        <dbReference type="SAM" id="MobiDB-lite"/>
    </source>
</evidence>
<keyword evidence="3 7" id="KW-1133">Transmembrane helix</keyword>
<feature type="transmembrane region" description="Helical" evidence="7">
    <location>
        <begin position="180"/>
        <end position="204"/>
    </location>
</feature>
<evidence type="ECO:0000259" key="8">
    <source>
        <dbReference type="Pfam" id="PF20684"/>
    </source>
</evidence>
<feature type="region of interest" description="Disordered" evidence="6">
    <location>
        <begin position="295"/>
        <end position="338"/>
    </location>
</feature>
<evidence type="ECO:0000313" key="9">
    <source>
        <dbReference type="EMBL" id="EMR72867.1"/>
    </source>
</evidence>
<feature type="transmembrane region" description="Helical" evidence="7">
    <location>
        <begin position="56"/>
        <end position="79"/>
    </location>
</feature>
<dbReference type="Proteomes" id="UP000012174">
    <property type="component" value="Unassembled WGS sequence"/>
</dbReference>
<feature type="domain" description="Rhodopsin" evidence="8">
    <location>
        <begin position="40"/>
        <end position="280"/>
    </location>
</feature>
<comment type="similarity">
    <text evidence="5">Belongs to the SAT4 family.</text>
</comment>
<evidence type="ECO:0000256" key="2">
    <source>
        <dbReference type="ARBA" id="ARBA00022692"/>
    </source>
</evidence>
<feature type="transmembrane region" description="Helical" evidence="7">
    <location>
        <begin position="99"/>
        <end position="118"/>
    </location>
</feature>
<dbReference type="AlphaFoldDB" id="M7T884"/>
<evidence type="ECO:0000313" key="10">
    <source>
        <dbReference type="Proteomes" id="UP000012174"/>
    </source>
</evidence>
<evidence type="ECO:0000256" key="5">
    <source>
        <dbReference type="ARBA" id="ARBA00038359"/>
    </source>
</evidence>
<dbReference type="HOGENOM" id="CLU_028200_0_4_1"/>
<name>M7T884_EUTLA</name>
<dbReference type="KEGG" id="ela:UCREL1_80"/>
<evidence type="ECO:0000256" key="4">
    <source>
        <dbReference type="ARBA" id="ARBA00023136"/>
    </source>
</evidence>
<gene>
    <name evidence="9" type="ORF">UCREL1_80</name>
</gene>
<feature type="transmembrane region" description="Helical" evidence="7">
    <location>
        <begin position="139"/>
        <end position="160"/>
    </location>
</feature>
<dbReference type="GO" id="GO:0016020">
    <property type="term" value="C:membrane"/>
    <property type="evidence" value="ECO:0007669"/>
    <property type="project" value="UniProtKB-SubCell"/>
</dbReference>
<feature type="transmembrane region" description="Helical" evidence="7">
    <location>
        <begin position="216"/>
        <end position="238"/>
    </location>
</feature>
<keyword evidence="2 7" id="KW-0812">Transmembrane</keyword>
<dbReference type="eggNOG" id="ENOG502SQH5">
    <property type="taxonomic scope" value="Eukaryota"/>
</dbReference>
<dbReference type="Pfam" id="PF20684">
    <property type="entry name" value="Fung_rhodopsin"/>
    <property type="match status" value="1"/>
</dbReference>
<dbReference type="PANTHER" id="PTHR33048:SF47">
    <property type="entry name" value="INTEGRAL MEMBRANE PROTEIN-RELATED"/>
    <property type="match status" value="1"/>
</dbReference>
<feature type="transmembrane region" description="Helical" evidence="7">
    <location>
        <begin position="258"/>
        <end position="279"/>
    </location>
</feature>
<protein>
    <submittedName>
        <fullName evidence="9">Putative integral membrane protein</fullName>
    </submittedName>
</protein>
<sequence>MEPSQHETQEPGALVSFPISGSQISLAAVCLALCTISILLRTYTRMRVMKTFDLSDVSLILSGVFLAGFIAAKLIANVYGQGQPKSVMTSANMGKVLEAANIVEILYGPPMFFAKYAVLKQIETIFYNHRHNKLAFKAIWTLILANLAFYVAIMFAFIFACVPRAKISNPLLDGKCIDTLASIIATSAINVVSDVTILIIPLAAVWELQMKLKVKLGAAAVFAIGIFACVTSIIRLYYTILLVQSEDLIQAIEPVGSWALGECTSVILVACFPVLPRLFNHYVKREKGSTYQLSADIRGNKSGGSQKKPPIDPFEADERGSTTALRSTQKGYDQIESD</sequence>
<organism evidence="9 10">
    <name type="scientific">Eutypa lata (strain UCR-EL1)</name>
    <name type="common">Grapevine dieback disease fungus</name>
    <name type="synonym">Eutypa armeniacae</name>
    <dbReference type="NCBI Taxonomy" id="1287681"/>
    <lineage>
        <taxon>Eukaryota</taxon>
        <taxon>Fungi</taxon>
        <taxon>Dikarya</taxon>
        <taxon>Ascomycota</taxon>
        <taxon>Pezizomycotina</taxon>
        <taxon>Sordariomycetes</taxon>
        <taxon>Xylariomycetidae</taxon>
        <taxon>Xylariales</taxon>
        <taxon>Diatrypaceae</taxon>
        <taxon>Eutypa</taxon>
    </lineage>
</organism>
<proteinExistence type="inferred from homology"/>
<dbReference type="InterPro" id="IPR049326">
    <property type="entry name" value="Rhodopsin_dom_fungi"/>
</dbReference>
<keyword evidence="4 7" id="KW-0472">Membrane</keyword>
<evidence type="ECO:0000256" key="7">
    <source>
        <dbReference type="SAM" id="Phobius"/>
    </source>
</evidence>
<dbReference type="PANTHER" id="PTHR33048">
    <property type="entry name" value="PTH11-LIKE INTEGRAL MEMBRANE PROTEIN (AFU_ORTHOLOGUE AFUA_5G11245)"/>
    <property type="match status" value="1"/>
</dbReference>
<dbReference type="InterPro" id="IPR052337">
    <property type="entry name" value="SAT4-like"/>
</dbReference>
<feature type="transmembrane region" description="Helical" evidence="7">
    <location>
        <begin position="24"/>
        <end position="44"/>
    </location>
</feature>
<dbReference type="OrthoDB" id="5401779at2759"/>
<dbReference type="OMA" id="HEHYYEM"/>
<dbReference type="EMBL" id="KB705362">
    <property type="protein sequence ID" value="EMR72867.1"/>
    <property type="molecule type" value="Genomic_DNA"/>
</dbReference>
<evidence type="ECO:0000256" key="3">
    <source>
        <dbReference type="ARBA" id="ARBA00022989"/>
    </source>
</evidence>
<feature type="compositionally biased region" description="Polar residues" evidence="6">
    <location>
        <begin position="321"/>
        <end position="331"/>
    </location>
</feature>
<comment type="subcellular location">
    <subcellularLocation>
        <location evidence="1">Membrane</location>
        <topology evidence="1">Multi-pass membrane protein</topology>
    </subcellularLocation>
</comment>
<evidence type="ECO:0000256" key="1">
    <source>
        <dbReference type="ARBA" id="ARBA00004141"/>
    </source>
</evidence>